<gene>
    <name evidence="2" type="ORF">L345_17961</name>
</gene>
<dbReference type="Proteomes" id="UP000018936">
    <property type="component" value="Unassembled WGS sequence"/>
</dbReference>
<dbReference type="EMBL" id="AZIM01027525">
    <property type="protein sequence ID" value="ETE56328.1"/>
    <property type="molecule type" value="Genomic_DNA"/>
</dbReference>
<feature type="region of interest" description="Disordered" evidence="1">
    <location>
        <begin position="1"/>
        <end position="55"/>
    </location>
</feature>
<proteinExistence type="predicted"/>
<protein>
    <submittedName>
        <fullName evidence="2">Uncharacterized protein</fullName>
    </submittedName>
</protein>
<dbReference type="AlphaFoldDB" id="V8N3U0"/>
<feature type="non-terminal residue" evidence="2">
    <location>
        <position position="1"/>
    </location>
</feature>
<evidence type="ECO:0000313" key="2">
    <source>
        <dbReference type="EMBL" id="ETE56328.1"/>
    </source>
</evidence>
<accession>V8N3U0</accession>
<reference evidence="2 3" key="1">
    <citation type="journal article" date="2013" name="Proc. Natl. Acad. Sci. U.S.A.">
        <title>The king cobra genome reveals dynamic gene evolution and adaptation in the snake venom system.</title>
        <authorList>
            <person name="Vonk F.J."/>
            <person name="Casewell N.R."/>
            <person name="Henkel C.V."/>
            <person name="Heimberg A.M."/>
            <person name="Jansen H.J."/>
            <person name="McCleary R.J."/>
            <person name="Kerkkamp H.M."/>
            <person name="Vos R.A."/>
            <person name="Guerreiro I."/>
            <person name="Calvete J.J."/>
            <person name="Wuster W."/>
            <person name="Woods A.E."/>
            <person name="Logan J.M."/>
            <person name="Harrison R.A."/>
            <person name="Castoe T.A."/>
            <person name="de Koning A.P."/>
            <person name="Pollock D.D."/>
            <person name="Yandell M."/>
            <person name="Calderon D."/>
            <person name="Renjifo C."/>
            <person name="Currier R.B."/>
            <person name="Salgado D."/>
            <person name="Pla D."/>
            <person name="Sanz L."/>
            <person name="Hyder A.S."/>
            <person name="Ribeiro J.M."/>
            <person name="Arntzen J.W."/>
            <person name="van den Thillart G.E."/>
            <person name="Boetzer M."/>
            <person name="Pirovano W."/>
            <person name="Dirks R.P."/>
            <person name="Spaink H.P."/>
            <person name="Duboule D."/>
            <person name="McGlinn E."/>
            <person name="Kini R.M."/>
            <person name="Richardson M.K."/>
        </authorList>
    </citation>
    <scope>NUCLEOTIDE SEQUENCE</scope>
    <source>
        <tissue evidence="2">Blood</tissue>
    </source>
</reference>
<evidence type="ECO:0000256" key="1">
    <source>
        <dbReference type="SAM" id="MobiDB-lite"/>
    </source>
</evidence>
<comment type="caution">
    <text evidence="2">The sequence shown here is derived from an EMBL/GenBank/DDBJ whole genome shotgun (WGS) entry which is preliminary data.</text>
</comment>
<sequence>MCFAKKHKKGLGERGRSWHRRGTTGDLEAPRSPSISSLLDSTFGPKPSYPRDTAKSLVDPGEALFSGRREVAIIAAEAGTALEFKKRKESVSVW</sequence>
<name>V8N3U0_OPHHA</name>
<keyword evidence="3" id="KW-1185">Reference proteome</keyword>
<organism evidence="2 3">
    <name type="scientific">Ophiophagus hannah</name>
    <name type="common">King cobra</name>
    <name type="synonym">Naja hannah</name>
    <dbReference type="NCBI Taxonomy" id="8665"/>
    <lineage>
        <taxon>Eukaryota</taxon>
        <taxon>Metazoa</taxon>
        <taxon>Chordata</taxon>
        <taxon>Craniata</taxon>
        <taxon>Vertebrata</taxon>
        <taxon>Euteleostomi</taxon>
        <taxon>Lepidosauria</taxon>
        <taxon>Squamata</taxon>
        <taxon>Bifurcata</taxon>
        <taxon>Unidentata</taxon>
        <taxon>Episquamata</taxon>
        <taxon>Toxicofera</taxon>
        <taxon>Serpentes</taxon>
        <taxon>Colubroidea</taxon>
        <taxon>Elapidae</taxon>
        <taxon>Elapinae</taxon>
        <taxon>Ophiophagus</taxon>
    </lineage>
</organism>
<evidence type="ECO:0000313" key="3">
    <source>
        <dbReference type="Proteomes" id="UP000018936"/>
    </source>
</evidence>